<protein>
    <submittedName>
        <fullName evidence="1">Uncharacterized protein</fullName>
    </submittedName>
</protein>
<keyword evidence="2" id="KW-1185">Reference proteome</keyword>
<organism evidence="1 2">
    <name type="scientific">Flagellimonas olearia</name>
    <dbReference type="NCBI Taxonomy" id="552546"/>
    <lineage>
        <taxon>Bacteria</taxon>
        <taxon>Pseudomonadati</taxon>
        <taxon>Bacteroidota</taxon>
        <taxon>Flavobacteriia</taxon>
        <taxon>Flavobacteriales</taxon>
        <taxon>Flavobacteriaceae</taxon>
        <taxon>Flagellimonas</taxon>
    </lineage>
</organism>
<name>A0A444VIW5_9FLAO</name>
<dbReference type="Proteomes" id="UP000290261">
    <property type="component" value="Unassembled WGS sequence"/>
</dbReference>
<accession>A0A444VIW5</accession>
<dbReference type="EMBL" id="JJMP01000008">
    <property type="protein sequence ID" value="RYC50716.1"/>
    <property type="molecule type" value="Genomic_DNA"/>
</dbReference>
<sequence length="113" mass="12394">MLSTAISFQCDCIFNSFFSEIAAKIKAATKITNNTTHFLITVLYDTPIFDRAKIANNATAPPWVCINGCLLCIIGFGIHGHLVKKLIHKPESPAFSLDSAFFTDYTCNTSIST</sequence>
<evidence type="ECO:0000313" key="1">
    <source>
        <dbReference type="EMBL" id="RYC50716.1"/>
    </source>
</evidence>
<dbReference type="AlphaFoldDB" id="A0A444VIW5"/>
<gene>
    <name evidence="1" type="ORF">DN53_16470</name>
</gene>
<comment type="caution">
    <text evidence="1">The sequence shown here is derived from an EMBL/GenBank/DDBJ whole genome shotgun (WGS) entry which is preliminary data.</text>
</comment>
<reference evidence="1 2" key="1">
    <citation type="submission" date="2014-04" db="EMBL/GenBank/DDBJ databases">
        <title>Whole genome of Muricauda olearia.</title>
        <authorList>
            <person name="Zhang X.-H."/>
            <person name="Tang K."/>
        </authorList>
    </citation>
    <scope>NUCLEOTIDE SEQUENCE [LARGE SCALE GENOMIC DNA]</scope>
    <source>
        <strain evidence="1 2">Th120</strain>
    </source>
</reference>
<evidence type="ECO:0000313" key="2">
    <source>
        <dbReference type="Proteomes" id="UP000290261"/>
    </source>
</evidence>
<proteinExistence type="predicted"/>